<protein>
    <recommendedName>
        <fullName evidence="4">Tetratricopeptide repeat protein</fullName>
    </recommendedName>
</protein>
<dbReference type="Gene3D" id="1.25.40.10">
    <property type="entry name" value="Tetratricopeptide repeat domain"/>
    <property type="match status" value="1"/>
</dbReference>
<feature type="coiled-coil region" evidence="1">
    <location>
        <begin position="524"/>
        <end position="551"/>
    </location>
</feature>
<organism evidence="2 3">
    <name type="scientific">Microtetraspora glauca</name>
    <dbReference type="NCBI Taxonomy" id="1996"/>
    <lineage>
        <taxon>Bacteria</taxon>
        <taxon>Bacillati</taxon>
        <taxon>Actinomycetota</taxon>
        <taxon>Actinomycetes</taxon>
        <taxon>Streptosporangiales</taxon>
        <taxon>Streptosporangiaceae</taxon>
        <taxon>Microtetraspora</taxon>
    </lineage>
</organism>
<evidence type="ECO:0000313" key="3">
    <source>
        <dbReference type="Proteomes" id="UP001551675"/>
    </source>
</evidence>
<reference evidence="2 3" key="1">
    <citation type="submission" date="2024-06" db="EMBL/GenBank/DDBJ databases">
        <title>The Natural Products Discovery Center: Release of the First 8490 Sequenced Strains for Exploring Actinobacteria Biosynthetic Diversity.</title>
        <authorList>
            <person name="Kalkreuter E."/>
            <person name="Kautsar S.A."/>
            <person name="Yang D."/>
            <person name="Bader C.D."/>
            <person name="Teijaro C.N."/>
            <person name="Fluegel L."/>
            <person name="Davis C.M."/>
            <person name="Simpson J.R."/>
            <person name="Lauterbach L."/>
            <person name="Steele A.D."/>
            <person name="Gui C."/>
            <person name="Meng S."/>
            <person name="Li G."/>
            <person name="Viehrig K."/>
            <person name="Ye F."/>
            <person name="Su P."/>
            <person name="Kiefer A.F."/>
            <person name="Nichols A."/>
            <person name="Cepeda A.J."/>
            <person name="Yan W."/>
            <person name="Fan B."/>
            <person name="Jiang Y."/>
            <person name="Adhikari A."/>
            <person name="Zheng C.-J."/>
            <person name="Schuster L."/>
            <person name="Cowan T.M."/>
            <person name="Smanski M.J."/>
            <person name="Chevrette M.G."/>
            <person name="De Carvalho L.P.S."/>
            <person name="Shen B."/>
        </authorList>
    </citation>
    <scope>NUCLEOTIDE SEQUENCE [LARGE SCALE GENOMIC DNA]</scope>
    <source>
        <strain evidence="2 3">NPDC050100</strain>
    </source>
</reference>
<name>A0ABV3GLC4_MICGL</name>
<evidence type="ECO:0008006" key="4">
    <source>
        <dbReference type="Google" id="ProtNLM"/>
    </source>
</evidence>
<dbReference type="InterPro" id="IPR011990">
    <property type="entry name" value="TPR-like_helical_dom_sf"/>
</dbReference>
<keyword evidence="3" id="KW-1185">Reference proteome</keyword>
<dbReference type="EMBL" id="JBFALK010000016">
    <property type="protein sequence ID" value="MEV0972433.1"/>
    <property type="molecule type" value="Genomic_DNA"/>
</dbReference>
<evidence type="ECO:0000256" key="1">
    <source>
        <dbReference type="SAM" id="Coils"/>
    </source>
</evidence>
<sequence>MDDVLLKGEFALHTRGDLRRSRRLLDEAYREADRQGDGPRLARAALGLGGVWVHEHRAAAEAGVVRARQLHALSVIDPRSSLALRLRVRLCAEDDYRSGRHDRILEILAQVRGTGDPVALAEALSLAHHCVLGPAEGAIRLELAEELISQAAHTARRGDLLMGLMWRTADLFVAADPHAERSLTELRSVLAGGEHLAVGFVASAMEVMLSIRAGRFAQAESMAATCAERGDLAGDVDALGWYCEHLGTIRWYQGRIGELVEVISDLAHSPIHSAVDSTYLAALAVAAATAGEYRLAVHMLARVLGRDLSDLPHSSSWLPTMYCVVEAAYLLHDTEAAARAYTLLSPFADLPVISSLGVTCLGSVHHSLATSALTVGDADRAIDHFRKAIRANQALGHWPAAILSRWRLGHALARGHGSGHGEARRELARAEQEALSLGMELPSEKDPPAEDAAAICTCRRRGRAWQIELRGRTVMVENRIGMRHLATLIANPGREIPAADLAVGAGPAPHDSFSSQPIIDSVAKRTFTDRLAQLQEDIDDSESMNDLERATSLRRERDWLIDELTTATGLKGQMREFAGSDERARVAVSKAVKRAISRITEIDPVVGAHLDETVETGHRCCYRPRSDRHGA</sequence>
<dbReference type="Proteomes" id="UP001551675">
    <property type="component" value="Unassembled WGS sequence"/>
</dbReference>
<gene>
    <name evidence="2" type="ORF">AB0I59_27845</name>
</gene>
<comment type="caution">
    <text evidence="2">The sequence shown here is derived from an EMBL/GenBank/DDBJ whole genome shotgun (WGS) entry which is preliminary data.</text>
</comment>
<keyword evidence="1" id="KW-0175">Coiled coil</keyword>
<proteinExistence type="predicted"/>
<evidence type="ECO:0000313" key="2">
    <source>
        <dbReference type="EMBL" id="MEV0972433.1"/>
    </source>
</evidence>
<accession>A0ABV3GLC4</accession>